<dbReference type="SUPFAM" id="SSF53448">
    <property type="entry name" value="Nucleotide-diphospho-sugar transferases"/>
    <property type="match status" value="1"/>
</dbReference>
<dbReference type="InterPro" id="IPR001173">
    <property type="entry name" value="Glyco_trans_2-like"/>
</dbReference>
<evidence type="ECO:0000313" key="3">
    <source>
        <dbReference type="EMBL" id="GJQ10149.1"/>
    </source>
</evidence>
<reference evidence="3" key="2">
    <citation type="submission" date="2022-01" db="EMBL/GenBank/DDBJ databases">
        <authorList>
            <person name="Hirooka S."/>
            <person name="Miyagishima S.Y."/>
        </authorList>
    </citation>
    <scope>NUCLEOTIDE SEQUENCE</scope>
    <source>
        <strain evidence="3">NBRC 102759</strain>
    </source>
</reference>
<dbReference type="EMBL" id="BQMJ01000013">
    <property type="protein sequence ID" value="GJQ10149.1"/>
    <property type="molecule type" value="Genomic_DNA"/>
</dbReference>
<dbReference type="EMBL" id="BQMJ01000013">
    <property type="protein sequence ID" value="GJQ10134.1"/>
    <property type="molecule type" value="Genomic_DNA"/>
</dbReference>
<protein>
    <recommendedName>
        <fullName evidence="1">Glycosyltransferase 2-like domain-containing protein</fullName>
    </recommendedName>
</protein>
<comment type="caution">
    <text evidence="3">The sequence shown here is derived from an EMBL/GenBank/DDBJ whole genome shotgun (WGS) entry which is preliminary data.</text>
</comment>
<dbReference type="Pfam" id="PF00535">
    <property type="entry name" value="Glycos_transf_2"/>
    <property type="match status" value="1"/>
</dbReference>
<keyword evidence="4" id="KW-1185">Reference proteome</keyword>
<sequence>MYYPEKRKKMEPKVALCMIVRDEETNMVQSLDSALKFVDAAVITDTGSKDRTKSIIFDYFENHPEIPLYFSETKFVDFSQARNFNYEQAKRSLPKGFHWFGFQMDADDEVVVADDFDRREICVAGKKILITLSRNSVVMTYIAVFDLELAFKYIMPVHEMPVFERNDLSSVSIPPERIRLISRHNGYRSKYADKNKEIEDMLRYSSMLPEETLEKAISIHRLATMCSDVNDHEKARNFFKMYLEHPLSMKFSSLHCLALQRYAAYLVALDEKMLKGLHYAFLCIYMYPSYLEAYSVVAWIGSRLQMPALVTMACTCGLMMYMKRETRWTAERDTVPGILLKFASSVNESRRLPTLRFEETLFFEQIRKHS</sequence>
<dbReference type="OrthoDB" id="10753at2759"/>
<dbReference type="AlphaFoldDB" id="A0A9C7UNS2"/>
<evidence type="ECO:0000313" key="4">
    <source>
        <dbReference type="Proteomes" id="UP001061958"/>
    </source>
</evidence>
<dbReference type="Proteomes" id="UP001061958">
    <property type="component" value="Unassembled WGS sequence"/>
</dbReference>
<evidence type="ECO:0000313" key="2">
    <source>
        <dbReference type="EMBL" id="GJQ10134.1"/>
    </source>
</evidence>
<dbReference type="PANTHER" id="PTHR43630">
    <property type="entry name" value="POLY-BETA-1,6-N-ACETYL-D-GLUCOSAMINE SYNTHASE"/>
    <property type="match status" value="1"/>
</dbReference>
<feature type="domain" description="Glycosyltransferase 2-like" evidence="1">
    <location>
        <begin position="17"/>
        <end position="110"/>
    </location>
</feature>
<dbReference type="Gene3D" id="3.90.550.10">
    <property type="entry name" value="Spore Coat Polysaccharide Biosynthesis Protein SpsA, Chain A"/>
    <property type="match status" value="1"/>
</dbReference>
<dbReference type="PANTHER" id="PTHR43630:SF2">
    <property type="entry name" value="GLYCOSYLTRANSFERASE"/>
    <property type="match status" value="1"/>
</dbReference>
<dbReference type="InterPro" id="IPR029044">
    <property type="entry name" value="Nucleotide-diphossugar_trans"/>
</dbReference>
<gene>
    <name evidence="2" type="ORF">GpartN1_g1925.t1</name>
    <name evidence="3" type="ORF">GpartN1_g1940.t1</name>
</gene>
<proteinExistence type="predicted"/>
<name>A0A9C7UNS2_9RHOD</name>
<organism evidence="3 4">
    <name type="scientific">Galdieria partita</name>
    <dbReference type="NCBI Taxonomy" id="83374"/>
    <lineage>
        <taxon>Eukaryota</taxon>
        <taxon>Rhodophyta</taxon>
        <taxon>Bangiophyceae</taxon>
        <taxon>Galdieriales</taxon>
        <taxon>Galdieriaceae</taxon>
        <taxon>Galdieria</taxon>
    </lineage>
</organism>
<reference evidence="3" key="1">
    <citation type="journal article" date="2022" name="Proc. Natl. Acad. Sci. U.S.A.">
        <title>Life cycle and functional genomics of the unicellular red alga Galdieria for elucidating algal and plant evolution and industrial use.</title>
        <authorList>
            <person name="Hirooka S."/>
            <person name="Itabashi T."/>
            <person name="Ichinose T.M."/>
            <person name="Onuma R."/>
            <person name="Fujiwara T."/>
            <person name="Yamashita S."/>
            <person name="Jong L.W."/>
            <person name="Tomita R."/>
            <person name="Iwane A.H."/>
            <person name="Miyagishima S.Y."/>
        </authorList>
    </citation>
    <scope>NUCLEOTIDE SEQUENCE</scope>
    <source>
        <strain evidence="3">NBRC 102759</strain>
    </source>
</reference>
<evidence type="ECO:0000259" key="1">
    <source>
        <dbReference type="Pfam" id="PF00535"/>
    </source>
</evidence>
<accession>A0A9C7UNS2</accession>